<evidence type="ECO:0000313" key="2">
    <source>
        <dbReference type="EMBL" id="KAF2392053.1"/>
    </source>
</evidence>
<evidence type="ECO:0000256" key="1">
    <source>
        <dbReference type="SAM" id="MobiDB-lite"/>
    </source>
</evidence>
<gene>
    <name evidence="2" type="ORF">FX983_00001</name>
</gene>
<dbReference type="AlphaFoldDB" id="A0A6L5BUN0"/>
<feature type="region of interest" description="Disordered" evidence="1">
    <location>
        <begin position="123"/>
        <end position="155"/>
    </location>
</feature>
<protein>
    <submittedName>
        <fullName evidence="2">Uncharacterized protein</fullName>
    </submittedName>
</protein>
<sequence length="967" mass="101069">MTSQRIVWRDGVNGARSFADVDGDRLTVGQSHDNRGASNWLADRRGVNHGAAFSNAVGGGQFDGRSVDGIGDVSHCRNCARYQILEVAAGSGGDRRFDFAGVFVNVIGWRRNSRGASGFTGFNGDHGAVRQSNGDRRASSVGQGRGVGDRTALSNGVSRAQAQVRGVSRVSNRGRNRRLISHQILVVTTAHVSDRVGQWRMTSQCIVRRNGVNGAGGFTDVDGDRLTVGQSHGNWRAGYRLANCRGVNHGAAFSNAVGGSQFDGRSVDGVGDIGHCRNSARHQILEVAAGSGGDRRFDFARVFVNVIGWRRNSRGASGFTGFNGDHGAVRQSNGDRRASGVGQCRGVNNRSTFGHRVSRAQAEGSGVWRIGNRGLRRFTINFELLVVAALRIINLDAQGAAARQGIVRCNEVHAATACPDRNGDGLAVRQGDDDWRAGHRSGNGRGVDHGAAFGNGRRGSQVDRRSVDGVGDVGHGRRRIGCQGFKVAAAGVLDRGFNLAGVFVDVISRGSDGYGAAGGAGGDGDHRAIAQAHGYRSAGRIGQGCGVDDRAALGHGIGRAQAQGRGVRRIADRRVRRLAVHFQFFVVAAGGAVDLHAQGRAARQWAVRRDEIHAAAGFAHRDGDGLAVGQAHHNRRAGHRSGNGRGVDHGFAFGDVRGGGQRYGAGVDGVIDGGNRRGVAADQVLEVATGRAFDGRFNGAGIFINVVLRRIDGHSAGGFTCVDGDHGAVAQRHGHWGAGCIGQGRGVSDLAAFIHGAGRAQRQVGGVGGIGHGGADRCFVSDQVFVVAAADVGDRVGQWCVAIEHVVRRDGVDGASGFADVDSDRLTVGQVHNNRGASDWLADGGGVNHSAAFSDAVGRGQGDGRGVDGVGDVGHRWSGARYQVLEVTAGSGGNRCFDFAGVFINVIGWRWNSDGAGGFARVDGDYGAIAQGHGHRSAGRIGQCRGVSNLAAFSYRVSRAQAQVRGV</sequence>
<accession>A0A6L5BUN0</accession>
<name>A0A6L5BUN0_9PSED</name>
<feature type="region of interest" description="Disordered" evidence="1">
    <location>
        <begin position="436"/>
        <end position="470"/>
    </location>
</feature>
<dbReference type="EMBL" id="JAAAXX010000001">
    <property type="protein sequence ID" value="KAF2392053.1"/>
    <property type="molecule type" value="Genomic_DNA"/>
</dbReference>
<organism evidence="2 3">
    <name type="scientific">Pseudomonas frederiksbergensis</name>
    <dbReference type="NCBI Taxonomy" id="104087"/>
    <lineage>
        <taxon>Bacteria</taxon>
        <taxon>Pseudomonadati</taxon>
        <taxon>Pseudomonadota</taxon>
        <taxon>Gammaproteobacteria</taxon>
        <taxon>Pseudomonadales</taxon>
        <taxon>Pseudomonadaceae</taxon>
        <taxon>Pseudomonas</taxon>
    </lineage>
</organism>
<proteinExistence type="predicted"/>
<evidence type="ECO:0000313" key="3">
    <source>
        <dbReference type="Proteomes" id="UP000475265"/>
    </source>
</evidence>
<comment type="caution">
    <text evidence="2">The sequence shown here is derived from an EMBL/GenBank/DDBJ whole genome shotgun (WGS) entry which is preliminary data.</text>
</comment>
<dbReference type="Proteomes" id="UP000475265">
    <property type="component" value="Unassembled WGS sequence"/>
</dbReference>
<reference evidence="2 3" key="1">
    <citation type="submission" date="2019-12" db="EMBL/GenBank/DDBJ databases">
        <title>Endophytic bacteria associated with Panax ginseng seedlings.</title>
        <authorList>
            <person name="Park J.M."/>
            <person name="Shin R."/>
            <person name="Jo S.H."/>
        </authorList>
    </citation>
    <scope>NUCLEOTIDE SEQUENCE [LARGE SCALE GENOMIC DNA]</scope>
    <source>
        <strain evidence="2 3">PgKB32</strain>
    </source>
</reference>